<feature type="region of interest" description="Disordered" evidence="2">
    <location>
        <begin position="204"/>
        <end position="302"/>
    </location>
</feature>
<dbReference type="PANTHER" id="PTHR43939">
    <property type="entry name" value="COILED-COIL DOMAIN-CONTAINING PROTEIN 158"/>
    <property type="match status" value="1"/>
</dbReference>
<dbReference type="PANTHER" id="PTHR43939:SF50">
    <property type="entry name" value="NUCLEOPORIN"/>
    <property type="match status" value="1"/>
</dbReference>
<evidence type="ECO:0000256" key="2">
    <source>
        <dbReference type="SAM" id="MobiDB-lite"/>
    </source>
</evidence>
<feature type="region of interest" description="Disordered" evidence="2">
    <location>
        <begin position="49"/>
        <end position="96"/>
    </location>
</feature>
<sequence>MFSQCQQWARRPVSLSEVYYASYTAKEITGKVPLFGLCMGNVVALQQYRQKKDGKGSKSSGKVNKSDPDVITDESTSVAKPTKGKKEFSETEVSAQDSAAELVDSSNFDMVTPDLSSASDLPTEVSETDVPISTLVQDENLKSSNLDGTPSASSLKAVNIEGKTESDYVSVTPVGLNVVADGKAGEIKAASGEDQVPDVGALQERDHSWSGPDTHISLIDHQKDDKDQVNSGEFNEDTKMEYTDSAPKQTTEPDHLGVNNIDLNSSTGLQSSDREPTSESKEDDVAGLRADGGIKLPHRSGDSEFSPVSLTQLAKALQFLSEDEFRFVMAAREAVSGGDLKNDGDKSDSVEFSDKLREQLYINNFEKELTYIQLCEELDARREIDYEKSSLSASLCDVEGKNTIFSKELAACRSELDRVAGEMEKLQIELNRSERELSNVSSELVDSRNSLSEMQVKNENLSVNVSFLTEEKQKLEKEKGDLNLENEVINKELMECKPLLELLQVESANIKESLALALVERAKLDEEKENYVSENERLVQENKKFAMDLLESHDLVESLRSEIAKLNVNLELVTKEKAKLGEEVNRLTVEKEEALTELTSSKSLLELSQEENSNLNEQLVRDNKKFSLEVSESQNLVESLRSEIAKLSENLDLVTKERTRFGEEVNQLTVEKEEVLSDLTNCKSIMESLQAENTNLNEQFIRDNNKFSSEVSESQHLVESLRAEIARLSEILDLVIEEKTRLGEEVNRLTVEKGEALAGLNHCNTLTNDLHVEYEKSMIDLKDRAHLLEKLTEENANLTSTLHMYKAKIMEAENASELFKVKRRGKTSSDNKLEEQNDSLEEIFLKNVILDEYVKQYVFTIESKKGELVMLCENLSQEMIIARTKNSELTEKLSNFESRVQELQEQMDELQLQADHMTENNKDLEGRNELASYVIHKVFNSLQKIVENSGPSIEQSDDDTTREQLDHLEISNYDVFIEKLIMILDERAQLESKNREYNLELLRKMKDMDELNKRCINPDVIFKFFEDIQHLVPLKNIEIKPDEPLSSLGSIIHFLIKKLQFNEMKLIDLQNEIDHLAFSTASYEIQSHVLKGSLITAMEQIVNLQSETQLKEAEFCQSEQRVSALREKLHIAVTKGKGLIQQRESLKQNLTATSNELEKCLHELQLKDATLQETERKLKTYSEAGERMEALESELSYIRNSATALRESFLLKDSVLQRIEEILEDLDLPEDFHVRDIIDKIDWLAKSVSQSQTSLPVSNQLGSIGRTRSYPESGSRALGGWTEDLEPSSGFDDELRRNYEELQNKFYGLAEQNEMLEQSLMERNNLVQRWEEVLNKINMPPQFRSLEPEDRINWLRAALLESNDRCSLLEQDISELEKIRGSLAADLEESQRRLVDLESALKVITDEHEQLSASLEVQIHDYNKISEKAALYEVENEKLQNEVGTLHLKFDEKCVDEEQLHGEIRQLQDLVKETLQISEGEDLDSNTSDIQCLEGLVRRLVDKQISWCGERSVDQSNMHEELERKLEVDEGDLVQEKNERERLVEKNQALFNEVEALEAKNQELQNLLVQEEHKTAMANEKLNMHEELHRKLEAVEGDLGQVQDEREQLMKKCQTLIIEVEALEVKNQELRNLLVQEEHNTAIAKEKLNMHEELHRKLEVVEGDLGQVKDERELLMEKCQTLIIEVEALEVKNQELRNLLVQEEQKTVTIKEKLNMHEELERKLEVVEGDLVQVKDERERLREKCQTLIDEVEALEIRNQELKNLLVQEEQKTATIKEKLNVAVRRGKSLVQVRDSMKQTINDLTSQVDHLNDEIRVRESTILEIQQKMKDMFVSQEMVENKDSEIQFLKNRLEGLESELQDKRNSMSMILGALAGIDHGVDLRTNDPLEKMKQIGKVMQDLQAAILSAEQDSKKSKRAAELLLAELNEVQERNEDLLEEISELSKQKDSHEASMRESLTRFEQLSALHLEERSSQISELMNLKSGLEQLRPGLSKIYNLLNNVLPKDLDYLHNIEAGAKSLMESSDAFHVGGQTLNSSHGGISSRSESKVNSYFKSFFDSKTEELHNDDNIVDLWRFVGSHMQDLITNISSYEEKLQSHSKSLRDEVIHLCEKVPTLYKEITSQRDSLDSAKEEIAWLESTGKQKETENVMLRKYTTILYEACKNSVLEIEKSKGHMVANDSCNEEILSGEIDSFFEEGVTSIANRLLSVVKDFNGFQTENVEANLKELKATISTLQQELTEKDVQKDRISVELVSQIKQAEAAAMNHLQELEAARAQIIDLKGHCNLLEQRVKELEDQESILVDLQEQVKSLSEALTVKEQENEALLQALDEEEAQMEGLTNKITELETLVQQKDVDLESTEAARGKALKKLSVTVSKFDELHHLSETLVSEVDNLQSQLQERDSEISFLRDEITRITSDSLQALKTDERSLNEVQDILTWLNSMAYGVEACNVNLDDNKKDLGQDYKEILKKQIASIILELKNLRQVAQSKDDQLRIERSKIDELMHSLREKESRLSLNENDSASAQSTSMTSEIVEVEPLINKWPSQGTSMAPQVRSLRKVNNDQLAISIDEMDSDDRDKLDDDDDDKGSYSLADNDVLKEPLIGSSSMRFIHYIAKSKHKRV</sequence>
<organism evidence="3 4">
    <name type="scientific">Mikania micrantha</name>
    <name type="common">bitter vine</name>
    <dbReference type="NCBI Taxonomy" id="192012"/>
    <lineage>
        <taxon>Eukaryota</taxon>
        <taxon>Viridiplantae</taxon>
        <taxon>Streptophyta</taxon>
        <taxon>Embryophyta</taxon>
        <taxon>Tracheophyta</taxon>
        <taxon>Spermatophyta</taxon>
        <taxon>Magnoliopsida</taxon>
        <taxon>eudicotyledons</taxon>
        <taxon>Gunneridae</taxon>
        <taxon>Pentapetalae</taxon>
        <taxon>asterids</taxon>
        <taxon>campanulids</taxon>
        <taxon>Asterales</taxon>
        <taxon>Asteraceae</taxon>
        <taxon>Asteroideae</taxon>
        <taxon>Heliantheae alliance</taxon>
        <taxon>Eupatorieae</taxon>
        <taxon>Mikania</taxon>
    </lineage>
</organism>
<feature type="compositionally biased region" description="Basic and acidic residues" evidence="2">
    <location>
        <begin position="272"/>
        <end position="286"/>
    </location>
</feature>
<feature type="coiled-coil region" evidence="1">
    <location>
        <begin position="1839"/>
        <end position="1866"/>
    </location>
</feature>
<feature type="compositionally biased region" description="Polar residues" evidence="2">
    <location>
        <begin position="261"/>
        <end position="271"/>
    </location>
</feature>
<dbReference type="EMBL" id="SZYD01000014">
    <property type="protein sequence ID" value="KAD4178571.1"/>
    <property type="molecule type" value="Genomic_DNA"/>
</dbReference>
<dbReference type="Proteomes" id="UP000326396">
    <property type="component" value="Linkage Group LG4"/>
</dbReference>
<evidence type="ECO:0000256" key="1">
    <source>
        <dbReference type="SAM" id="Coils"/>
    </source>
</evidence>
<feature type="compositionally biased region" description="Basic and acidic residues" evidence="2">
    <location>
        <begin position="218"/>
        <end position="228"/>
    </location>
</feature>
<feature type="coiled-coil region" evidence="1">
    <location>
        <begin position="872"/>
        <end position="927"/>
    </location>
</feature>
<feature type="coiled-coil region" evidence="1">
    <location>
        <begin position="1299"/>
        <end position="1329"/>
    </location>
</feature>
<feature type="coiled-coil region" evidence="1">
    <location>
        <begin position="521"/>
        <end position="738"/>
    </location>
</feature>
<dbReference type="OrthoDB" id="649641at2759"/>
<reference evidence="3 4" key="1">
    <citation type="submission" date="2019-05" db="EMBL/GenBank/DDBJ databases">
        <title>Mikania micrantha, genome provides insights into the molecular mechanism of rapid growth.</title>
        <authorList>
            <person name="Liu B."/>
        </authorList>
    </citation>
    <scope>NUCLEOTIDE SEQUENCE [LARGE SCALE GENOMIC DNA]</scope>
    <source>
        <strain evidence="3">NLD-2019</strain>
        <tissue evidence="3">Leaf</tissue>
    </source>
</reference>
<keyword evidence="1" id="KW-0175">Coiled coil</keyword>
<feature type="coiled-coil region" evidence="1">
    <location>
        <begin position="1359"/>
        <end position="1442"/>
    </location>
</feature>
<feature type="coiled-coil region" evidence="1">
    <location>
        <begin position="409"/>
        <end position="492"/>
    </location>
</feature>
<feature type="region of interest" description="Disordered" evidence="2">
    <location>
        <begin position="2516"/>
        <end position="2535"/>
    </location>
</feature>
<feature type="compositionally biased region" description="Acidic residues" evidence="2">
    <location>
        <begin position="2575"/>
        <end position="2591"/>
    </location>
</feature>
<feature type="coiled-coil region" evidence="1">
    <location>
        <begin position="1899"/>
        <end position="1954"/>
    </location>
</feature>
<accession>A0A5N6MWK2</accession>
<feature type="coiled-coil region" evidence="1">
    <location>
        <begin position="1143"/>
        <end position="1191"/>
    </location>
</feature>
<feature type="coiled-coil region" evidence="1">
    <location>
        <begin position="1519"/>
        <end position="1814"/>
    </location>
</feature>
<evidence type="ECO:0000313" key="3">
    <source>
        <dbReference type="EMBL" id="KAD4178571.1"/>
    </source>
</evidence>
<feature type="coiled-coil region" evidence="1">
    <location>
        <begin position="2220"/>
        <end position="2352"/>
    </location>
</feature>
<gene>
    <name evidence="3" type="ORF">E3N88_27162</name>
</gene>
<protein>
    <submittedName>
        <fullName evidence="3">Uncharacterized protein</fullName>
    </submittedName>
</protein>
<feature type="region of interest" description="Disordered" evidence="2">
    <location>
        <begin position="2573"/>
        <end position="2597"/>
    </location>
</feature>
<feature type="coiled-coil region" evidence="1">
    <location>
        <begin position="788"/>
        <end position="815"/>
    </location>
</feature>
<feature type="compositionally biased region" description="Polar residues" evidence="2">
    <location>
        <begin position="2519"/>
        <end position="2535"/>
    </location>
</feature>
<proteinExistence type="predicted"/>
<evidence type="ECO:0000313" key="4">
    <source>
        <dbReference type="Proteomes" id="UP000326396"/>
    </source>
</evidence>
<feature type="coiled-coil region" evidence="1">
    <location>
        <begin position="987"/>
        <end position="1014"/>
    </location>
</feature>
<comment type="caution">
    <text evidence="3">The sequence shown here is derived from an EMBL/GenBank/DDBJ whole genome shotgun (WGS) entry which is preliminary data.</text>
</comment>
<name>A0A5N6MWK2_9ASTR</name>
<keyword evidence="4" id="KW-1185">Reference proteome</keyword>